<dbReference type="AlphaFoldDB" id="A0A016ASV7"/>
<keyword evidence="1" id="KW-1133">Transmembrane helix</keyword>
<proteinExistence type="predicted"/>
<comment type="caution">
    <text evidence="2">The sequence shown here is derived from an EMBL/GenBank/DDBJ whole genome shotgun (WGS) entry which is preliminary data.</text>
</comment>
<gene>
    <name evidence="2" type="ORF">M123_3547</name>
</gene>
<organism evidence="2 3">
    <name type="scientific">Bacteroides fragilis str. 3976T8</name>
    <dbReference type="NCBI Taxonomy" id="1339314"/>
    <lineage>
        <taxon>Bacteria</taxon>
        <taxon>Pseudomonadati</taxon>
        <taxon>Bacteroidota</taxon>
        <taxon>Bacteroidia</taxon>
        <taxon>Bacteroidales</taxon>
        <taxon>Bacteroidaceae</taxon>
        <taxon>Bacteroides</taxon>
    </lineage>
</organism>
<dbReference type="RefSeq" id="WP_032598749.1">
    <property type="nucleotide sequence ID" value="NZ_JGDS01000062.1"/>
</dbReference>
<evidence type="ECO:0000313" key="2">
    <source>
        <dbReference type="EMBL" id="EXZ72188.1"/>
    </source>
</evidence>
<dbReference type="EMBL" id="JGDS01000062">
    <property type="protein sequence ID" value="EXZ72188.1"/>
    <property type="molecule type" value="Genomic_DNA"/>
</dbReference>
<keyword evidence="1" id="KW-0812">Transmembrane</keyword>
<dbReference type="Proteomes" id="UP000020938">
    <property type="component" value="Unassembled WGS sequence"/>
</dbReference>
<evidence type="ECO:0000313" key="3">
    <source>
        <dbReference type="Proteomes" id="UP000020938"/>
    </source>
</evidence>
<keyword evidence="1" id="KW-0472">Membrane</keyword>
<evidence type="ECO:0008006" key="4">
    <source>
        <dbReference type="Google" id="ProtNLM"/>
    </source>
</evidence>
<dbReference type="PATRIC" id="fig|1339314.3.peg.3698"/>
<sequence>MWKFNLNTGYKLLDIVSAAFFSILLVFIGFIIGHSFHYEEKIPNSKTGPKDTLVFQVQPIVMDTIVVNPIRVIPIETKTIRLEMDSLRVKVEAGDSLNCHIK</sequence>
<reference evidence="2 3" key="1">
    <citation type="submission" date="2014-02" db="EMBL/GenBank/DDBJ databases">
        <authorList>
            <person name="Sears C."/>
            <person name="Carroll K."/>
            <person name="Sack B.R."/>
            <person name="Qadri F."/>
            <person name="Myers L.L."/>
            <person name="Chung G.-T."/>
            <person name="Escheverria P."/>
            <person name="Fraser C.M."/>
            <person name="Sadzewicz L."/>
            <person name="Shefchek K.A."/>
            <person name="Tallon L."/>
            <person name="Das S.P."/>
            <person name="Daugherty S."/>
            <person name="Mongodin E.F."/>
        </authorList>
    </citation>
    <scope>NUCLEOTIDE SEQUENCE [LARGE SCALE GENOMIC DNA]</scope>
    <source>
        <strain evidence="2 3">3976T8</strain>
    </source>
</reference>
<accession>A0A016ASV7</accession>
<feature type="transmembrane region" description="Helical" evidence="1">
    <location>
        <begin position="12"/>
        <end position="32"/>
    </location>
</feature>
<protein>
    <recommendedName>
        <fullName evidence="4">Transmembrane protein</fullName>
    </recommendedName>
</protein>
<evidence type="ECO:0000256" key="1">
    <source>
        <dbReference type="SAM" id="Phobius"/>
    </source>
</evidence>
<name>A0A016ASV7_BACFG</name>